<dbReference type="PANTHER" id="PTHR11136">
    <property type="entry name" value="FOLYLPOLYGLUTAMATE SYNTHASE-RELATED"/>
    <property type="match status" value="1"/>
</dbReference>
<dbReference type="SUPFAM" id="SSF53244">
    <property type="entry name" value="MurD-like peptide ligases, peptide-binding domain"/>
    <property type="match status" value="1"/>
</dbReference>
<evidence type="ECO:0000259" key="7">
    <source>
        <dbReference type="Pfam" id="PF08245"/>
    </source>
</evidence>
<dbReference type="InterPro" id="IPR036565">
    <property type="entry name" value="Mur-like_cat_sf"/>
</dbReference>
<dbReference type="GO" id="GO:0046872">
    <property type="term" value="F:metal ion binding"/>
    <property type="evidence" value="ECO:0007669"/>
    <property type="project" value="UniProtKB-KW"/>
</dbReference>
<dbReference type="EMBL" id="MBPK01000003">
    <property type="protein sequence ID" value="PKT82493.1"/>
    <property type="molecule type" value="Genomic_DNA"/>
</dbReference>
<dbReference type="InterPro" id="IPR036615">
    <property type="entry name" value="Mur_ligase_C_dom_sf"/>
</dbReference>
<accession>A0A2N3PL83</accession>
<keyword evidence="6" id="KW-0460">Magnesium</keyword>
<dbReference type="GO" id="GO:0008841">
    <property type="term" value="F:dihydrofolate synthase activity"/>
    <property type="evidence" value="ECO:0007669"/>
    <property type="project" value="TreeGrafter"/>
</dbReference>
<dbReference type="Gene3D" id="3.90.190.20">
    <property type="entry name" value="Mur ligase, C-terminal domain"/>
    <property type="match status" value="1"/>
</dbReference>
<dbReference type="UniPathway" id="UPA00077">
    <property type="reaction ID" value="UER00157"/>
</dbReference>
<dbReference type="OrthoDB" id="9809356at2"/>
<dbReference type="SUPFAM" id="SSF53623">
    <property type="entry name" value="MurD-like peptide ligases, catalytic domain"/>
    <property type="match status" value="1"/>
</dbReference>
<evidence type="ECO:0000256" key="2">
    <source>
        <dbReference type="ARBA" id="ARBA00022598"/>
    </source>
</evidence>
<dbReference type="InterPro" id="IPR001645">
    <property type="entry name" value="Folylpolyglutamate_synth"/>
</dbReference>
<keyword evidence="3" id="KW-0479">Metal-binding</keyword>
<dbReference type="GO" id="GO:0005524">
    <property type="term" value="F:ATP binding"/>
    <property type="evidence" value="ECO:0007669"/>
    <property type="project" value="UniProtKB-KW"/>
</dbReference>
<dbReference type="GO" id="GO:0005737">
    <property type="term" value="C:cytoplasm"/>
    <property type="evidence" value="ECO:0007669"/>
    <property type="project" value="TreeGrafter"/>
</dbReference>
<evidence type="ECO:0000313" key="8">
    <source>
        <dbReference type="EMBL" id="PKT82493.1"/>
    </source>
</evidence>
<organism evidence="8 9">
    <name type="scientific">Helicobacter winghamensis</name>
    <dbReference type="NCBI Taxonomy" id="157268"/>
    <lineage>
        <taxon>Bacteria</taxon>
        <taxon>Pseudomonadati</taxon>
        <taxon>Campylobacterota</taxon>
        <taxon>Epsilonproteobacteria</taxon>
        <taxon>Campylobacterales</taxon>
        <taxon>Helicobacteraceae</taxon>
        <taxon>Helicobacter</taxon>
    </lineage>
</organism>
<reference evidence="8 9" key="1">
    <citation type="submission" date="2016-07" db="EMBL/GenBank/DDBJ databases">
        <title>Detection of Helicobacter winghamensis from caecal content of red fox (Vulpes vulpes).</title>
        <authorList>
            <person name="Zanoni R.G."/>
            <person name="Florio D."/>
            <person name="Caffara M."/>
            <person name="Renzi M."/>
            <person name="Parisi A."/>
            <person name="Pasquali F."/>
            <person name="Manfreda G."/>
        </authorList>
    </citation>
    <scope>NUCLEOTIDE SEQUENCE [LARGE SCALE GENOMIC DNA]</scope>
    <source>
        <strain evidence="8 9">295_13</strain>
    </source>
</reference>
<keyword evidence="2" id="KW-0436">Ligase</keyword>
<evidence type="ECO:0000256" key="1">
    <source>
        <dbReference type="ARBA" id="ARBA00008276"/>
    </source>
</evidence>
<dbReference type="PANTHER" id="PTHR11136:SF0">
    <property type="entry name" value="DIHYDROFOLATE SYNTHETASE-RELATED"/>
    <property type="match status" value="1"/>
</dbReference>
<dbReference type="Gene3D" id="3.40.1190.10">
    <property type="entry name" value="Mur-like, catalytic domain"/>
    <property type="match status" value="1"/>
</dbReference>
<dbReference type="GO" id="GO:0004326">
    <property type="term" value="F:tetrahydrofolylpolyglutamate synthase activity"/>
    <property type="evidence" value="ECO:0007669"/>
    <property type="project" value="InterPro"/>
</dbReference>
<dbReference type="Proteomes" id="UP000233350">
    <property type="component" value="Unassembled WGS sequence"/>
</dbReference>
<dbReference type="GO" id="GO:0046654">
    <property type="term" value="P:tetrahydrofolate biosynthetic process"/>
    <property type="evidence" value="ECO:0007669"/>
    <property type="project" value="UniProtKB-UniPathway"/>
</dbReference>
<comment type="caution">
    <text evidence="8">The sequence shown here is derived from an EMBL/GenBank/DDBJ whole genome shotgun (WGS) entry which is preliminary data.</text>
</comment>
<evidence type="ECO:0000256" key="5">
    <source>
        <dbReference type="ARBA" id="ARBA00022840"/>
    </source>
</evidence>
<dbReference type="STRING" id="556267.HWAG_01526"/>
<gene>
    <name evidence="8" type="ORF">BCM31_05775</name>
</gene>
<keyword evidence="4" id="KW-0547">Nucleotide-binding</keyword>
<dbReference type="AlphaFoldDB" id="A0A2N3PL83"/>
<dbReference type="RefSeq" id="WP_101312911.1">
    <property type="nucleotide sequence ID" value="NZ_CP063529.1"/>
</dbReference>
<evidence type="ECO:0000313" key="9">
    <source>
        <dbReference type="Proteomes" id="UP000233350"/>
    </source>
</evidence>
<sequence>MSLRLECFLEQKGAEYAPFNPKRAPKLLEQLHLKFNKNQVIIQIIGTNGKGSTGRFLALMFKNLGVKTGHFTSPHLLFLRERFWIDGESVAESVLENAFDSLDIEILHKASYFEVLTFLAFRVFEKCEVVILEAGLGGEYDSTTTCSTPQLTLFTSIGIDHEEFLGKSIKEIATTKLNAMAKLSVLGFQREKEVISIAEKIVKEKDLELEKVEEIPQNILEYVKERNYPHYQAQNLTLAWKALVMAIKKIPTLKRLESKIDFDLNFSLDSFLRTLPLLDLQGRFQSLTPKIFLDVLHNVDGAKALLEHYITFSEDKTILIYNSYFDKNPKAILSLLKPIIERVEIFEVENSRIIKKGALEKILKALEIPYCDFSHLNKESQYLVCGSFSVVAKFLKDFKEKKIKEE</sequence>
<evidence type="ECO:0000256" key="6">
    <source>
        <dbReference type="ARBA" id="ARBA00022842"/>
    </source>
</evidence>
<dbReference type="InterPro" id="IPR013221">
    <property type="entry name" value="Mur_ligase_cen"/>
</dbReference>
<name>A0A2N3PL83_9HELI</name>
<dbReference type="Pfam" id="PF08245">
    <property type="entry name" value="Mur_ligase_M"/>
    <property type="match status" value="1"/>
</dbReference>
<dbReference type="NCBIfam" id="TIGR01499">
    <property type="entry name" value="folC"/>
    <property type="match status" value="1"/>
</dbReference>
<feature type="domain" description="Mur ligase central" evidence="7">
    <location>
        <begin position="46"/>
        <end position="187"/>
    </location>
</feature>
<evidence type="ECO:0000256" key="3">
    <source>
        <dbReference type="ARBA" id="ARBA00022723"/>
    </source>
</evidence>
<protein>
    <submittedName>
        <fullName evidence="8">Bifunctional folylpolyglutamate synthase/dihydrofolate synthase</fullName>
    </submittedName>
</protein>
<comment type="similarity">
    <text evidence="1">Belongs to the folylpolyglutamate synthase family.</text>
</comment>
<evidence type="ECO:0000256" key="4">
    <source>
        <dbReference type="ARBA" id="ARBA00022741"/>
    </source>
</evidence>
<keyword evidence="5" id="KW-0067">ATP-binding</keyword>
<keyword evidence="9" id="KW-1185">Reference proteome</keyword>
<proteinExistence type="inferred from homology"/>